<evidence type="ECO:0000256" key="1">
    <source>
        <dbReference type="ARBA" id="ARBA00023015"/>
    </source>
</evidence>
<evidence type="ECO:0000259" key="4">
    <source>
        <dbReference type="PROSITE" id="PS50943"/>
    </source>
</evidence>
<evidence type="ECO:0000256" key="3">
    <source>
        <dbReference type="ARBA" id="ARBA00023163"/>
    </source>
</evidence>
<keyword evidence="1" id="KW-0805">Transcription regulation</keyword>
<dbReference type="Pfam" id="PF01381">
    <property type="entry name" value="HTH_3"/>
    <property type="match status" value="1"/>
</dbReference>
<dbReference type="GO" id="GO:0003677">
    <property type="term" value="F:DNA binding"/>
    <property type="evidence" value="ECO:0007669"/>
    <property type="project" value="UniProtKB-KW"/>
</dbReference>
<keyword evidence="2" id="KW-0238">DNA-binding</keyword>
<keyword evidence="3" id="KW-0804">Transcription</keyword>
<evidence type="ECO:0000313" key="6">
    <source>
        <dbReference type="Proteomes" id="UP000824160"/>
    </source>
</evidence>
<dbReference type="InterPro" id="IPR050807">
    <property type="entry name" value="TransReg_Diox_bact_type"/>
</dbReference>
<reference evidence="5" key="2">
    <citation type="journal article" date="2021" name="PeerJ">
        <title>Extensive microbial diversity within the chicken gut microbiome revealed by metagenomics and culture.</title>
        <authorList>
            <person name="Gilroy R."/>
            <person name="Ravi A."/>
            <person name="Getino M."/>
            <person name="Pursley I."/>
            <person name="Horton D.L."/>
            <person name="Alikhan N.F."/>
            <person name="Baker D."/>
            <person name="Gharbi K."/>
            <person name="Hall N."/>
            <person name="Watson M."/>
            <person name="Adriaenssens E.M."/>
            <person name="Foster-Nyarko E."/>
            <person name="Jarju S."/>
            <person name="Secka A."/>
            <person name="Antonio M."/>
            <person name="Oren A."/>
            <person name="Chaudhuri R.R."/>
            <person name="La Ragione R."/>
            <person name="Hildebrand F."/>
            <person name="Pallen M.J."/>
        </authorList>
    </citation>
    <scope>NUCLEOTIDE SEQUENCE</scope>
    <source>
        <strain evidence="5">ChiBcec7-5410</strain>
    </source>
</reference>
<dbReference type="InterPro" id="IPR010982">
    <property type="entry name" value="Lambda_DNA-bd_dom_sf"/>
</dbReference>
<feature type="domain" description="HTH cro/C1-type" evidence="4">
    <location>
        <begin position="15"/>
        <end position="69"/>
    </location>
</feature>
<accession>A0A9D1H5M8</accession>
<dbReference type="PROSITE" id="PS50943">
    <property type="entry name" value="HTH_CROC1"/>
    <property type="match status" value="1"/>
</dbReference>
<organism evidence="5 6">
    <name type="scientific">Candidatus Faecivivens stercoripullorum</name>
    <dbReference type="NCBI Taxonomy" id="2840805"/>
    <lineage>
        <taxon>Bacteria</taxon>
        <taxon>Bacillati</taxon>
        <taxon>Bacillota</taxon>
        <taxon>Clostridia</taxon>
        <taxon>Eubacteriales</taxon>
        <taxon>Oscillospiraceae</taxon>
        <taxon>Oscillospiraceae incertae sedis</taxon>
        <taxon>Candidatus Faecivivens</taxon>
    </lineage>
</organism>
<dbReference type="CDD" id="cd00093">
    <property type="entry name" value="HTH_XRE"/>
    <property type="match status" value="1"/>
</dbReference>
<dbReference type="AlphaFoldDB" id="A0A9D1H5M8"/>
<protein>
    <submittedName>
        <fullName evidence="5">Helix-turn-helix transcriptional regulator</fullName>
    </submittedName>
</protein>
<sequence length="121" mass="13249">MREKKPLNLAVGRNVKLIREQAGMTQEQLAEILDLGDKHLSAIERGVAGLSLPVLVKLCDALSVTADSVLFGCERAEDDDRALAVQLLTERLQRLPGKQFDAVQKVLDALLAAMDSQQDIK</sequence>
<dbReference type="PANTHER" id="PTHR46797:SF23">
    <property type="entry name" value="HTH-TYPE TRANSCRIPTIONAL REGULATOR SUTR"/>
    <property type="match status" value="1"/>
</dbReference>
<gene>
    <name evidence="5" type="ORF">IAC43_04085</name>
</gene>
<dbReference type="SMART" id="SM00530">
    <property type="entry name" value="HTH_XRE"/>
    <property type="match status" value="1"/>
</dbReference>
<reference evidence="5" key="1">
    <citation type="submission" date="2020-10" db="EMBL/GenBank/DDBJ databases">
        <authorList>
            <person name="Gilroy R."/>
        </authorList>
    </citation>
    <scope>NUCLEOTIDE SEQUENCE</scope>
    <source>
        <strain evidence="5">ChiBcec7-5410</strain>
    </source>
</reference>
<dbReference type="InterPro" id="IPR001387">
    <property type="entry name" value="Cro/C1-type_HTH"/>
</dbReference>
<dbReference type="SUPFAM" id="SSF47413">
    <property type="entry name" value="lambda repressor-like DNA-binding domains"/>
    <property type="match status" value="1"/>
</dbReference>
<dbReference type="GO" id="GO:0003700">
    <property type="term" value="F:DNA-binding transcription factor activity"/>
    <property type="evidence" value="ECO:0007669"/>
    <property type="project" value="TreeGrafter"/>
</dbReference>
<dbReference type="GO" id="GO:0005829">
    <property type="term" value="C:cytosol"/>
    <property type="evidence" value="ECO:0007669"/>
    <property type="project" value="TreeGrafter"/>
</dbReference>
<proteinExistence type="predicted"/>
<evidence type="ECO:0000313" key="5">
    <source>
        <dbReference type="EMBL" id="HIT94340.1"/>
    </source>
</evidence>
<dbReference type="Proteomes" id="UP000824160">
    <property type="component" value="Unassembled WGS sequence"/>
</dbReference>
<dbReference type="EMBL" id="DVLW01000109">
    <property type="protein sequence ID" value="HIT94340.1"/>
    <property type="molecule type" value="Genomic_DNA"/>
</dbReference>
<comment type="caution">
    <text evidence="5">The sequence shown here is derived from an EMBL/GenBank/DDBJ whole genome shotgun (WGS) entry which is preliminary data.</text>
</comment>
<evidence type="ECO:0000256" key="2">
    <source>
        <dbReference type="ARBA" id="ARBA00023125"/>
    </source>
</evidence>
<dbReference type="PANTHER" id="PTHR46797">
    <property type="entry name" value="HTH-TYPE TRANSCRIPTIONAL REGULATOR"/>
    <property type="match status" value="1"/>
</dbReference>
<dbReference type="Gene3D" id="1.10.260.40">
    <property type="entry name" value="lambda repressor-like DNA-binding domains"/>
    <property type="match status" value="1"/>
</dbReference>
<name>A0A9D1H5M8_9FIRM</name>